<feature type="compositionally biased region" description="Polar residues" evidence="1">
    <location>
        <begin position="23"/>
        <end position="51"/>
    </location>
</feature>
<gene>
    <name evidence="2" type="ORF">MEDL_55054</name>
</gene>
<dbReference type="Proteomes" id="UP000683360">
    <property type="component" value="Unassembled WGS sequence"/>
</dbReference>
<evidence type="ECO:0000313" key="3">
    <source>
        <dbReference type="Proteomes" id="UP000683360"/>
    </source>
</evidence>
<dbReference type="AlphaFoldDB" id="A0A8S3UP10"/>
<organism evidence="2 3">
    <name type="scientific">Mytilus edulis</name>
    <name type="common">Blue mussel</name>
    <dbReference type="NCBI Taxonomy" id="6550"/>
    <lineage>
        <taxon>Eukaryota</taxon>
        <taxon>Metazoa</taxon>
        <taxon>Spiralia</taxon>
        <taxon>Lophotrochozoa</taxon>
        <taxon>Mollusca</taxon>
        <taxon>Bivalvia</taxon>
        <taxon>Autobranchia</taxon>
        <taxon>Pteriomorphia</taxon>
        <taxon>Mytilida</taxon>
        <taxon>Mytiloidea</taxon>
        <taxon>Mytilidae</taxon>
        <taxon>Mytilinae</taxon>
        <taxon>Mytilus</taxon>
    </lineage>
</organism>
<name>A0A8S3UP10_MYTED</name>
<keyword evidence="3" id="KW-1185">Reference proteome</keyword>
<comment type="caution">
    <text evidence="2">The sequence shown here is derived from an EMBL/GenBank/DDBJ whole genome shotgun (WGS) entry which is preliminary data.</text>
</comment>
<dbReference type="EMBL" id="CAJPWZ010002687">
    <property type="protein sequence ID" value="CAG2242894.1"/>
    <property type="molecule type" value="Genomic_DNA"/>
</dbReference>
<sequence length="191" mass="21211">MTPDLQVPSSSPVLTSSVDGSPPMQNTSTSVPITSRSSTGNYSTESSMHCVQTSSLNRHVPTAAAGSEAQAREVSDTRGYKRTCYGHSAESLPFVETISPHIRQNITADRDVNLTSLLIPFYADLCSDNIELFPYPNKLDPRLNRSLIIGELVQAFSIYKNVMCSVYPERRNELDLYEREIVNMATRYGVR</sequence>
<feature type="region of interest" description="Disordered" evidence="1">
    <location>
        <begin position="1"/>
        <end position="51"/>
    </location>
</feature>
<protein>
    <submittedName>
        <fullName evidence="2">Uncharacterized protein</fullName>
    </submittedName>
</protein>
<feature type="compositionally biased region" description="Low complexity" evidence="1">
    <location>
        <begin position="7"/>
        <end position="21"/>
    </location>
</feature>
<proteinExistence type="predicted"/>
<accession>A0A8S3UP10</accession>
<reference evidence="2" key="1">
    <citation type="submission" date="2021-03" db="EMBL/GenBank/DDBJ databases">
        <authorList>
            <person name="Bekaert M."/>
        </authorList>
    </citation>
    <scope>NUCLEOTIDE SEQUENCE</scope>
</reference>
<evidence type="ECO:0000256" key="1">
    <source>
        <dbReference type="SAM" id="MobiDB-lite"/>
    </source>
</evidence>
<dbReference type="OrthoDB" id="6154499at2759"/>
<evidence type="ECO:0000313" key="2">
    <source>
        <dbReference type="EMBL" id="CAG2242894.1"/>
    </source>
</evidence>